<comment type="caution">
    <text evidence="9">The sequence shown here is derived from an EMBL/GenBank/DDBJ whole genome shotgun (WGS) entry which is preliminary data.</text>
</comment>
<evidence type="ECO:0000259" key="8">
    <source>
        <dbReference type="Pfam" id="PF00535"/>
    </source>
</evidence>
<keyword evidence="2" id="KW-0328">Glycosyltransferase</keyword>
<dbReference type="PANTHER" id="PTHR48090">
    <property type="entry name" value="UNDECAPRENYL-PHOSPHATE 4-DEOXY-4-FORMAMIDO-L-ARABINOSE TRANSFERASE-RELATED"/>
    <property type="match status" value="1"/>
</dbReference>
<dbReference type="GO" id="GO:0016757">
    <property type="term" value="F:glycosyltransferase activity"/>
    <property type="evidence" value="ECO:0007669"/>
    <property type="project" value="UniProtKB-KW"/>
</dbReference>
<dbReference type="Proteomes" id="UP000305511">
    <property type="component" value="Unassembled WGS sequence"/>
</dbReference>
<reference evidence="9 10" key="1">
    <citation type="submission" date="2019-02" db="EMBL/GenBank/DDBJ databases">
        <title>Bacteria dissemination in different level of health care in South Africa: the effectiveness of infections prevention and control.</title>
        <authorList>
            <person name="Shobo C."/>
            <person name="Amoako D.G."/>
            <person name="Allam M."/>
            <person name="Ismail A."/>
            <person name="Bester L.A."/>
            <person name="Essack S.Y."/>
        </authorList>
    </citation>
    <scope>NUCLEOTIDE SEQUENCE [LARGE SCALE GENOMIC DNA]</scope>
    <source>
        <strain evidence="9 10">2SIL2</strain>
    </source>
</reference>
<sequence length="312" mass="35399">MSKLFIVVPCYNEEEVLPISSKVLLDFLKRMIAKNKVSTESSILFVDDGSKDKTWAIIKRLSEQEEHFKGLKFSRNFGHQNALLAGMTTAVQFADMIVTIDADLQDDVEAIEGMIDAYHDGNDVVYGVRSNRDTDTAFKRKTAEMFYSFMNKLGVNTVPNHADFRLMSNRATKVLLTFKEENLFLRGMVPLVGFPSTKVYYSRNIRVAGESKYPLKKMLNFAMEGITSFSIVPIKMVRNIGFITLLIGIFYMIYSLIQHFTGNVEAGWSSLIISIWFLGGIQLISLSIVGEYIGKIYSEVKGRPRFIIEEEV</sequence>
<evidence type="ECO:0000256" key="6">
    <source>
        <dbReference type="ARBA" id="ARBA00023136"/>
    </source>
</evidence>
<dbReference type="Gene3D" id="3.90.550.10">
    <property type="entry name" value="Spore Coat Polysaccharide Biosynthesis Protein SpsA, Chain A"/>
    <property type="match status" value="1"/>
</dbReference>
<dbReference type="KEGG" id="ene:ENT_22900"/>
<dbReference type="EMBL" id="SIYF01000724">
    <property type="protein sequence ID" value="TKK58789.1"/>
    <property type="molecule type" value="Genomic_DNA"/>
</dbReference>
<keyword evidence="5 7" id="KW-1133">Transmembrane helix</keyword>
<evidence type="ECO:0000256" key="1">
    <source>
        <dbReference type="ARBA" id="ARBA00004141"/>
    </source>
</evidence>
<dbReference type="AlphaFoldDB" id="A0A2Z6BQR7"/>
<dbReference type="GO" id="GO:0005886">
    <property type="term" value="C:plasma membrane"/>
    <property type="evidence" value="ECO:0007669"/>
    <property type="project" value="TreeGrafter"/>
</dbReference>
<keyword evidence="4 7" id="KW-0812">Transmembrane</keyword>
<evidence type="ECO:0000256" key="5">
    <source>
        <dbReference type="ARBA" id="ARBA00022989"/>
    </source>
</evidence>
<protein>
    <submittedName>
        <fullName evidence="9">Glycosyltransferase</fullName>
    </submittedName>
</protein>
<dbReference type="Pfam" id="PF00535">
    <property type="entry name" value="Glycos_transf_2"/>
    <property type="match status" value="1"/>
</dbReference>
<feature type="transmembrane region" description="Helical" evidence="7">
    <location>
        <begin position="269"/>
        <end position="293"/>
    </location>
</feature>
<feature type="transmembrane region" description="Helical" evidence="7">
    <location>
        <begin position="240"/>
        <end position="257"/>
    </location>
</feature>
<keyword evidence="6 7" id="KW-0472">Membrane</keyword>
<keyword evidence="3 9" id="KW-0808">Transferase</keyword>
<name>A0A2Z6BQR7_ENTFL</name>
<evidence type="ECO:0000256" key="4">
    <source>
        <dbReference type="ARBA" id="ARBA00022692"/>
    </source>
</evidence>
<dbReference type="InterPro" id="IPR050256">
    <property type="entry name" value="Glycosyltransferase_2"/>
</dbReference>
<comment type="subcellular location">
    <subcellularLocation>
        <location evidence="1">Membrane</location>
        <topology evidence="1">Multi-pass membrane protein</topology>
    </subcellularLocation>
</comment>
<evidence type="ECO:0000313" key="10">
    <source>
        <dbReference type="Proteomes" id="UP000305511"/>
    </source>
</evidence>
<dbReference type="SUPFAM" id="SSF53448">
    <property type="entry name" value="Nucleotide-diphospho-sugar transferases"/>
    <property type="match status" value="1"/>
</dbReference>
<dbReference type="PANTHER" id="PTHR48090:SF1">
    <property type="entry name" value="PROPHAGE BACTOPRENOL GLUCOSYL TRANSFERASE HOMOLOG"/>
    <property type="match status" value="1"/>
</dbReference>
<dbReference type="InterPro" id="IPR001173">
    <property type="entry name" value="Glyco_trans_2-like"/>
</dbReference>
<dbReference type="CDD" id="cd04187">
    <property type="entry name" value="DPM1_like_bac"/>
    <property type="match status" value="1"/>
</dbReference>
<evidence type="ECO:0000256" key="3">
    <source>
        <dbReference type="ARBA" id="ARBA00022679"/>
    </source>
</evidence>
<evidence type="ECO:0000256" key="7">
    <source>
        <dbReference type="SAM" id="Phobius"/>
    </source>
</evidence>
<feature type="domain" description="Glycosyltransferase 2-like" evidence="8">
    <location>
        <begin position="6"/>
        <end position="168"/>
    </location>
</feature>
<evidence type="ECO:0000256" key="2">
    <source>
        <dbReference type="ARBA" id="ARBA00022676"/>
    </source>
</evidence>
<gene>
    <name evidence="9" type="ORF">EY666_19285</name>
</gene>
<accession>A0A2Z6BQR7</accession>
<proteinExistence type="predicted"/>
<dbReference type="InterPro" id="IPR029044">
    <property type="entry name" value="Nucleotide-diphossugar_trans"/>
</dbReference>
<evidence type="ECO:0000313" key="9">
    <source>
        <dbReference type="EMBL" id="TKK58789.1"/>
    </source>
</evidence>
<organism evidence="9 10">
    <name type="scientific">Enterococcus faecalis</name>
    <name type="common">Streptococcus faecalis</name>
    <dbReference type="NCBI Taxonomy" id="1351"/>
    <lineage>
        <taxon>Bacteria</taxon>
        <taxon>Bacillati</taxon>
        <taxon>Bacillota</taxon>
        <taxon>Bacilli</taxon>
        <taxon>Lactobacillales</taxon>
        <taxon>Enterococcaceae</taxon>
        <taxon>Enterococcus</taxon>
    </lineage>
</organism>
<dbReference type="RefSeq" id="WP_002376017.1">
    <property type="nucleotide sequence ID" value="NZ_AP017623.1"/>
</dbReference>